<evidence type="ECO:0000256" key="3">
    <source>
        <dbReference type="ARBA" id="ARBA00007131"/>
    </source>
</evidence>
<evidence type="ECO:0000256" key="7">
    <source>
        <dbReference type="ARBA" id="ARBA00022842"/>
    </source>
</evidence>
<dbReference type="EC" id="2.2.1.1" evidence="4 10"/>
<dbReference type="SMART" id="SM00861">
    <property type="entry name" value="Transket_pyr"/>
    <property type="match status" value="1"/>
</dbReference>
<organism evidence="12 13">
    <name type="scientific">Erythrobacter rubeus</name>
    <dbReference type="NCBI Taxonomy" id="2760803"/>
    <lineage>
        <taxon>Bacteria</taxon>
        <taxon>Pseudomonadati</taxon>
        <taxon>Pseudomonadota</taxon>
        <taxon>Alphaproteobacteria</taxon>
        <taxon>Sphingomonadales</taxon>
        <taxon>Erythrobacteraceae</taxon>
        <taxon>Erythrobacter/Porphyrobacter group</taxon>
        <taxon>Erythrobacter</taxon>
    </lineage>
</organism>
<sequence length="665" mass="71064">MTIDTARLQDMANAIRALSMDAVQAANSGHPGMPMGMADVASVLFQNHLKFDPSRPDWADRDRFVLSAGHGSMLIYSLLHLSGYARPTMEEIRNFRQLGSPCAGHPENFLLEGVECTTGPLGQGLAMAVGMAMAERHLNAEFGDGLVDHRTWVVAGDGCLMEGINHEAIGLAGHLHLGRLIVLWDDNNITIDGPADLSTSEDIKARYEATGWHVVSCDGHDFDDIDRALEEAKADERPSLVACRTIIGKGAPNKQGTAATHGAPLGPEEIAGAREALGWDAEPFEVPGDILADWRATGDAGREANGEWQNRLAGSELKDQFEKRMDGVGDSASAAVTAHIQTLAADPQKVATRKASEMALEPLTENIRHLIGGSADLTGSNNTKTSATAPFTADDYSGRYVYYGIREFGMAAAMNGMALHGGVVPYGGTFLIFSDYCRNAIRLSALQKVGVVYVMTHDSIGLGEDGPTHQPVEQVMSLRLVPNLNVYRPCDTIETAECWALALQTPHTPSVLALSRQGLPQLRGEGDADWSGETNRSAKGGYRMRAASADRKVVIVASGSEVSLAVECADRLEQDGVGVDVVSMVCAELFDQQDEDYRADILPADALIVSIEAGSTLGWERYTGCGGLNIGIDSFGASAPASDLFSHFGFTADAIVPQIQNKLNT</sequence>
<dbReference type="InterPro" id="IPR049557">
    <property type="entry name" value="Transketolase_CS"/>
</dbReference>
<dbReference type="SUPFAM" id="SSF52518">
    <property type="entry name" value="Thiamin diphosphate-binding fold (THDP-binding)"/>
    <property type="match status" value="2"/>
</dbReference>
<dbReference type="InterPro" id="IPR055152">
    <property type="entry name" value="Transketolase-like_C_2"/>
</dbReference>
<evidence type="ECO:0000256" key="9">
    <source>
        <dbReference type="ARBA" id="ARBA00049473"/>
    </source>
</evidence>
<dbReference type="CDD" id="cd07033">
    <property type="entry name" value="TPP_PYR_DXS_TK_like"/>
    <property type="match status" value="1"/>
</dbReference>
<comment type="catalytic activity">
    <reaction evidence="9">
        <text>D-sedoheptulose 7-phosphate + D-glyceraldehyde 3-phosphate = aldehydo-D-ribose 5-phosphate + D-xylulose 5-phosphate</text>
        <dbReference type="Rhea" id="RHEA:10508"/>
        <dbReference type="ChEBI" id="CHEBI:57483"/>
        <dbReference type="ChEBI" id="CHEBI:57737"/>
        <dbReference type="ChEBI" id="CHEBI:58273"/>
        <dbReference type="ChEBI" id="CHEBI:59776"/>
        <dbReference type="EC" id="2.2.1.1"/>
    </reaction>
</comment>
<dbReference type="InterPro" id="IPR029061">
    <property type="entry name" value="THDP-binding"/>
</dbReference>
<keyword evidence="5 12" id="KW-0808">Transferase</keyword>
<comment type="similarity">
    <text evidence="3">Belongs to the transketolase family.</text>
</comment>
<dbReference type="SUPFAM" id="SSF52922">
    <property type="entry name" value="TK C-terminal domain-like"/>
    <property type="match status" value="1"/>
</dbReference>
<dbReference type="EMBL" id="JACXLC010000001">
    <property type="protein sequence ID" value="MBD2842016.1"/>
    <property type="molecule type" value="Genomic_DNA"/>
</dbReference>
<dbReference type="Proteomes" id="UP000635384">
    <property type="component" value="Unassembled WGS sequence"/>
</dbReference>
<protein>
    <recommendedName>
        <fullName evidence="4 10">Transketolase</fullName>
        <ecNumber evidence="4 10">2.2.1.1</ecNumber>
    </recommendedName>
</protein>
<evidence type="ECO:0000313" key="12">
    <source>
        <dbReference type="EMBL" id="MBD2842016.1"/>
    </source>
</evidence>
<evidence type="ECO:0000256" key="1">
    <source>
        <dbReference type="ARBA" id="ARBA00001946"/>
    </source>
</evidence>
<dbReference type="Pfam" id="PF22613">
    <property type="entry name" value="Transketolase_C_1"/>
    <property type="match status" value="1"/>
</dbReference>
<dbReference type="PROSITE" id="PS00801">
    <property type="entry name" value="TRANSKETOLASE_1"/>
    <property type="match status" value="1"/>
</dbReference>
<evidence type="ECO:0000256" key="2">
    <source>
        <dbReference type="ARBA" id="ARBA00001964"/>
    </source>
</evidence>
<dbReference type="NCBIfam" id="TIGR00232">
    <property type="entry name" value="tktlase_bact"/>
    <property type="match status" value="1"/>
</dbReference>
<dbReference type="Gene3D" id="3.40.50.970">
    <property type="match status" value="2"/>
</dbReference>
<reference evidence="12 13" key="1">
    <citation type="submission" date="2020-09" db="EMBL/GenBank/DDBJ databases">
        <authorList>
            <person name="Yoon J.-W."/>
        </authorList>
    </citation>
    <scope>NUCLEOTIDE SEQUENCE [LARGE SCALE GENOMIC DNA]</scope>
    <source>
        <strain evidence="12 13">KMU-140</strain>
    </source>
</reference>
<comment type="cofactor">
    <cofactor evidence="2">
        <name>thiamine diphosphate</name>
        <dbReference type="ChEBI" id="CHEBI:58937"/>
    </cofactor>
</comment>
<evidence type="ECO:0000256" key="6">
    <source>
        <dbReference type="ARBA" id="ARBA00022723"/>
    </source>
</evidence>
<dbReference type="Gene3D" id="3.40.50.920">
    <property type="match status" value="1"/>
</dbReference>
<keyword evidence="6" id="KW-0479">Metal-binding</keyword>
<dbReference type="PANTHER" id="PTHR43522">
    <property type="entry name" value="TRANSKETOLASE"/>
    <property type="match status" value="1"/>
</dbReference>
<evidence type="ECO:0000259" key="11">
    <source>
        <dbReference type="SMART" id="SM00861"/>
    </source>
</evidence>
<comment type="caution">
    <text evidence="12">The sequence shown here is derived from an EMBL/GenBank/DDBJ whole genome shotgun (WGS) entry which is preliminary data.</text>
</comment>
<accession>A0ABR8KN29</accession>
<evidence type="ECO:0000313" key="13">
    <source>
        <dbReference type="Proteomes" id="UP000635384"/>
    </source>
</evidence>
<dbReference type="PANTHER" id="PTHR43522:SF2">
    <property type="entry name" value="TRANSKETOLASE 1-RELATED"/>
    <property type="match status" value="1"/>
</dbReference>
<evidence type="ECO:0000256" key="8">
    <source>
        <dbReference type="ARBA" id="ARBA00023052"/>
    </source>
</evidence>
<dbReference type="RefSeq" id="WP_190787511.1">
    <property type="nucleotide sequence ID" value="NZ_JACXLC010000001.1"/>
</dbReference>
<keyword evidence="7" id="KW-0460">Magnesium</keyword>
<gene>
    <name evidence="12" type="primary">tkt</name>
    <name evidence="12" type="ORF">IB285_07050</name>
</gene>
<evidence type="ECO:0000256" key="10">
    <source>
        <dbReference type="NCBIfam" id="TIGR00232"/>
    </source>
</evidence>
<dbReference type="GO" id="GO:0004802">
    <property type="term" value="F:transketolase activity"/>
    <property type="evidence" value="ECO:0007669"/>
    <property type="project" value="UniProtKB-EC"/>
</dbReference>
<evidence type="ECO:0000256" key="5">
    <source>
        <dbReference type="ARBA" id="ARBA00022679"/>
    </source>
</evidence>
<keyword evidence="8" id="KW-0786">Thiamine pyrophosphate</keyword>
<comment type="cofactor">
    <cofactor evidence="1">
        <name>Mg(2+)</name>
        <dbReference type="ChEBI" id="CHEBI:18420"/>
    </cofactor>
</comment>
<dbReference type="Pfam" id="PF02779">
    <property type="entry name" value="Transket_pyr"/>
    <property type="match status" value="1"/>
</dbReference>
<evidence type="ECO:0000256" key="4">
    <source>
        <dbReference type="ARBA" id="ARBA00013152"/>
    </source>
</evidence>
<dbReference type="InterPro" id="IPR005478">
    <property type="entry name" value="Transketolase_bac-like"/>
</dbReference>
<dbReference type="InterPro" id="IPR005474">
    <property type="entry name" value="Transketolase_N"/>
</dbReference>
<feature type="domain" description="Transketolase-like pyrimidine-binding" evidence="11">
    <location>
        <begin position="350"/>
        <end position="521"/>
    </location>
</feature>
<dbReference type="InterPro" id="IPR033247">
    <property type="entry name" value="Transketolase_fam"/>
</dbReference>
<dbReference type="InterPro" id="IPR009014">
    <property type="entry name" value="Transketo_C/PFOR_II"/>
</dbReference>
<proteinExistence type="inferred from homology"/>
<dbReference type="InterPro" id="IPR005475">
    <property type="entry name" value="Transketolase-like_Pyr-bd"/>
</dbReference>
<name>A0ABR8KN29_9SPHN</name>
<keyword evidence="13" id="KW-1185">Reference proteome</keyword>
<dbReference type="Pfam" id="PF00456">
    <property type="entry name" value="Transketolase_N"/>
    <property type="match status" value="1"/>
</dbReference>
<dbReference type="CDD" id="cd02012">
    <property type="entry name" value="TPP_TK"/>
    <property type="match status" value="1"/>
</dbReference>